<evidence type="ECO:0000313" key="2">
    <source>
        <dbReference type="EMBL" id="OPJ65747.1"/>
    </source>
</evidence>
<dbReference type="PROSITE" id="PS51186">
    <property type="entry name" value="GNAT"/>
    <property type="match status" value="1"/>
</dbReference>
<protein>
    <recommendedName>
        <fullName evidence="1">N-acetyltransferase domain-containing protein</fullName>
    </recommendedName>
</protein>
<comment type="caution">
    <text evidence="2">The sequence shown here is derived from an EMBL/GenBank/DDBJ whole genome shotgun (WGS) entry which is preliminary data.</text>
</comment>
<dbReference type="AlphaFoldDB" id="A0A1V4J220"/>
<dbReference type="SUPFAM" id="SSF55729">
    <property type="entry name" value="Acyl-CoA N-acyltransferases (Nat)"/>
    <property type="match status" value="1"/>
</dbReference>
<name>A0A1V4J220_9CLOT</name>
<dbReference type="InterPro" id="IPR016181">
    <property type="entry name" value="Acyl_CoA_acyltransferase"/>
</dbReference>
<evidence type="ECO:0000313" key="3">
    <source>
        <dbReference type="Proteomes" id="UP000191056"/>
    </source>
</evidence>
<dbReference type="EMBL" id="MZGT01000005">
    <property type="protein sequence ID" value="OPJ65747.1"/>
    <property type="molecule type" value="Genomic_DNA"/>
</dbReference>
<proteinExistence type="predicted"/>
<keyword evidence="3" id="KW-1185">Reference proteome</keyword>
<dbReference type="STRING" id="225345.CLCHR_05230"/>
<dbReference type="RefSeq" id="WP_242965982.1">
    <property type="nucleotide sequence ID" value="NZ_MZGT01000005.1"/>
</dbReference>
<dbReference type="GO" id="GO:0016747">
    <property type="term" value="F:acyltransferase activity, transferring groups other than amino-acyl groups"/>
    <property type="evidence" value="ECO:0007669"/>
    <property type="project" value="InterPro"/>
</dbReference>
<dbReference type="Proteomes" id="UP000191056">
    <property type="component" value="Unassembled WGS sequence"/>
</dbReference>
<evidence type="ECO:0000259" key="1">
    <source>
        <dbReference type="PROSITE" id="PS51186"/>
    </source>
</evidence>
<feature type="domain" description="N-acetyltransferase" evidence="1">
    <location>
        <begin position="26"/>
        <end position="143"/>
    </location>
</feature>
<accession>A0A1V4J220</accession>
<dbReference type="Pfam" id="PF00583">
    <property type="entry name" value="Acetyltransf_1"/>
    <property type="match status" value="1"/>
</dbReference>
<dbReference type="InterPro" id="IPR000182">
    <property type="entry name" value="GNAT_dom"/>
</dbReference>
<organism evidence="2 3">
    <name type="scientific">Clostridium chromiireducens</name>
    <dbReference type="NCBI Taxonomy" id="225345"/>
    <lineage>
        <taxon>Bacteria</taxon>
        <taxon>Bacillati</taxon>
        <taxon>Bacillota</taxon>
        <taxon>Clostridia</taxon>
        <taxon>Eubacteriales</taxon>
        <taxon>Clostridiaceae</taxon>
        <taxon>Clostridium</taxon>
    </lineage>
</organism>
<dbReference type="CDD" id="cd04301">
    <property type="entry name" value="NAT_SF"/>
    <property type="match status" value="1"/>
</dbReference>
<gene>
    <name evidence="2" type="ORF">CLCHR_05230</name>
</gene>
<sequence length="143" mass="16295">MSDMLVKLYNLNSNEKELNDLLKQCVRIKRALAPDRRKVLEFVKENFEEGYLDECTAALSNNSITCYIATKNKTIIGFACFEATAKNYFGPTGVQNSERRKGIGKALLNKCLMSMWEMGYGYAIIGWPVKSAIGFYEKLFKHN</sequence>
<reference evidence="2 3" key="1">
    <citation type="submission" date="2017-03" db="EMBL/GenBank/DDBJ databases">
        <title>Genome sequence of Clostridium chromiireducens DSM 23318.</title>
        <authorList>
            <person name="Poehlein A."/>
            <person name="Daniel R."/>
        </authorList>
    </citation>
    <scope>NUCLEOTIDE SEQUENCE [LARGE SCALE GENOMIC DNA]</scope>
    <source>
        <strain evidence="2 3">DSM 23318</strain>
    </source>
</reference>
<dbReference type="Gene3D" id="3.40.630.30">
    <property type="match status" value="1"/>
</dbReference>